<reference evidence="7" key="2">
    <citation type="submission" date="2021-09" db="EMBL/GenBank/DDBJ databases">
        <authorList>
            <person name="Jia N."/>
            <person name="Wang J."/>
            <person name="Shi W."/>
            <person name="Du L."/>
            <person name="Sun Y."/>
            <person name="Zhan W."/>
            <person name="Jiang J."/>
            <person name="Wang Q."/>
            <person name="Zhang B."/>
            <person name="Ji P."/>
            <person name="Sakyi L.B."/>
            <person name="Cui X."/>
            <person name="Yuan T."/>
            <person name="Jiang B."/>
            <person name="Yang W."/>
            <person name="Lam T.T.-Y."/>
            <person name="Chang Q."/>
            <person name="Ding S."/>
            <person name="Wang X."/>
            <person name="Zhu J."/>
            <person name="Ruan X."/>
            <person name="Zhao L."/>
            <person name="Wei J."/>
            <person name="Que T."/>
            <person name="Du C."/>
            <person name="Cheng J."/>
            <person name="Dai P."/>
            <person name="Han X."/>
            <person name="Huang E."/>
            <person name="Gao Y."/>
            <person name="Liu J."/>
            <person name="Shao H."/>
            <person name="Ye R."/>
            <person name="Li L."/>
            <person name="Wei W."/>
            <person name="Wang X."/>
            <person name="Wang C."/>
            <person name="Huo Q."/>
            <person name="Li W."/>
            <person name="Guo W."/>
            <person name="Chen H."/>
            <person name="Chen S."/>
            <person name="Zhou L."/>
            <person name="Zhou L."/>
            <person name="Ni X."/>
            <person name="Tian J."/>
            <person name="Zhou Y."/>
            <person name="Sheng Y."/>
            <person name="Liu T."/>
            <person name="Pan Y."/>
            <person name="Xia L."/>
            <person name="Li J."/>
            <person name="Zhao F."/>
            <person name="Cao W."/>
        </authorList>
    </citation>
    <scope>NUCLEOTIDE SEQUENCE</scope>
    <source>
        <strain evidence="7">Rmic-2018</strain>
        <tissue evidence="7">Larvae</tissue>
    </source>
</reference>
<dbReference type="GO" id="GO:0008270">
    <property type="term" value="F:zinc ion binding"/>
    <property type="evidence" value="ECO:0007669"/>
    <property type="project" value="UniProtKB-KW"/>
</dbReference>
<keyword evidence="2" id="KW-0479">Metal-binding</keyword>
<comment type="subcellular location">
    <subcellularLocation>
        <location evidence="1">Nucleus</location>
    </subcellularLocation>
</comment>
<gene>
    <name evidence="7" type="ORF">HPB51_020067</name>
</gene>
<dbReference type="InterPro" id="IPR012337">
    <property type="entry name" value="RNaseH-like_sf"/>
</dbReference>
<name>A0A9J6E460_RHIMP</name>
<dbReference type="InterPro" id="IPR008906">
    <property type="entry name" value="HATC_C_dom"/>
</dbReference>
<dbReference type="GO" id="GO:0046983">
    <property type="term" value="F:protein dimerization activity"/>
    <property type="evidence" value="ECO:0007669"/>
    <property type="project" value="InterPro"/>
</dbReference>
<dbReference type="PANTHER" id="PTHR46481">
    <property type="entry name" value="ZINC FINGER BED DOMAIN-CONTAINING PROTEIN 4"/>
    <property type="match status" value="1"/>
</dbReference>
<dbReference type="Pfam" id="PF05699">
    <property type="entry name" value="Dimer_Tnp_hAT"/>
    <property type="match status" value="1"/>
</dbReference>
<dbReference type="PANTHER" id="PTHR46481:SF10">
    <property type="entry name" value="ZINC FINGER BED DOMAIN-CONTAINING PROTEIN 39"/>
    <property type="match status" value="1"/>
</dbReference>
<dbReference type="Proteomes" id="UP000821866">
    <property type="component" value="Chromosome 4"/>
</dbReference>
<evidence type="ECO:0000256" key="2">
    <source>
        <dbReference type="ARBA" id="ARBA00022723"/>
    </source>
</evidence>
<dbReference type="EMBL" id="JABSTU010000006">
    <property type="protein sequence ID" value="KAH8028901.1"/>
    <property type="molecule type" value="Genomic_DNA"/>
</dbReference>
<accession>A0A9J6E460</accession>
<keyword evidence="4" id="KW-0862">Zinc</keyword>
<feature type="domain" description="HAT C-terminal dimerisation" evidence="6">
    <location>
        <begin position="327"/>
        <end position="393"/>
    </location>
</feature>
<dbReference type="AlphaFoldDB" id="A0A9J6E460"/>
<dbReference type="InterPro" id="IPR052035">
    <property type="entry name" value="ZnF_BED_domain_contain"/>
</dbReference>
<sequence>MDEVNSSVIGRIVTRTLTRYGVEFDDVSGFVTDNAPYMVKSFKECIKPLCEGAVHITCVAHTVNIVGSTLQASFPLVNKLVACKKKAFRLSSRKRAFYKSHLEECGVQCAKAPPAPVRSRWNSWIEAAEQHSAYFEHYPSLLQQVHQKYGEAACVDSLLKLLSEDSTELRYSMRCIAVFGKKVSSLLKAAEGERVAFHKAYNALFTLWGFLEAASKEDLATQLKRENVARNEANQIESKMKAAMTKAANKAQVYLEKSNTWQFFKYVRCLDPLQVWCLPQMRTELKGMPQLAEESLALAAEWQIYLKTAQELKTSDRGLAPFVSKQQNPGADFDILAFWAGMEQLTPTISSIPLKYLAISINSVDAERSFSHYGDIVSHNRHSLSEESTKHHLMLCPNSFLQF</sequence>
<evidence type="ECO:0000256" key="3">
    <source>
        <dbReference type="ARBA" id="ARBA00022771"/>
    </source>
</evidence>
<dbReference type="VEuPathDB" id="VectorBase:LOC119168410"/>
<evidence type="ECO:0000256" key="1">
    <source>
        <dbReference type="ARBA" id="ARBA00004123"/>
    </source>
</evidence>
<keyword evidence="3" id="KW-0863">Zinc-finger</keyword>
<reference evidence="7" key="1">
    <citation type="journal article" date="2020" name="Cell">
        <title>Large-Scale Comparative Analyses of Tick Genomes Elucidate Their Genetic Diversity and Vector Capacities.</title>
        <authorList>
            <consortium name="Tick Genome and Microbiome Consortium (TIGMIC)"/>
            <person name="Jia N."/>
            <person name="Wang J."/>
            <person name="Shi W."/>
            <person name="Du L."/>
            <person name="Sun Y."/>
            <person name="Zhan W."/>
            <person name="Jiang J.F."/>
            <person name="Wang Q."/>
            <person name="Zhang B."/>
            <person name="Ji P."/>
            <person name="Bell-Sakyi L."/>
            <person name="Cui X.M."/>
            <person name="Yuan T.T."/>
            <person name="Jiang B.G."/>
            <person name="Yang W.F."/>
            <person name="Lam T.T."/>
            <person name="Chang Q.C."/>
            <person name="Ding S.J."/>
            <person name="Wang X.J."/>
            <person name="Zhu J.G."/>
            <person name="Ruan X.D."/>
            <person name="Zhao L."/>
            <person name="Wei J.T."/>
            <person name="Ye R.Z."/>
            <person name="Que T.C."/>
            <person name="Du C.H."/>
            <person name="Zhou Y.H."/>
            <person name="Cheng J.X."/>
            <person name="Dai P.F."/>
            <person name="Guo W.B."/>
            <person name="Han X.H."/>
            <person name="Huang E.J."/>
            <person name="Li L.F."/>
            <person name="Wei W."/>
            <person name="Gao Y.C."/>
            <person name="Liu J.Z."/>
            <person name="Shao H.Z."/>
            <person name="Wang X."/>
            <person name="Wang C.C."/>
            <person name="Yang T.C."/>
            <person name="Huo Q.B."/>
            <person name="Li W."/>
            <person name="Chen H.Y."/>
            <person name="Chen S.E."/>
            <person name="Zhou L.G."/>
            <person name="Ni X.B."/>
            <person name="Tian J.H."/>
            <person name="Sheng Y."/>
            <person name="Liu T."/>
            <person name="Pan Y.S."/>
            <person name="Xia L.Y."/>
            <person name="Li J."/>
            <person name="Zhao F."/>
            <person name="Cao W.C."/>
        </authorList>
    </citation>
    <scope>NUCLEOTIDE SEQUENCE</scope>
    <source>
        <strain evidence="7">Rmic-2018</strain>
    </source>
</reference>
<comment type="caution">
    <text evidence="7">The sequence shown here is derived from an EMBL/GenBank/DDBJ whole genome shotgun (WGS) entry which is preliminary data.</text>
</comment>
<evidence type="ECO:0000256" key="4">
    <source>
        <dbReference type="ARBA" id="ARBA00022833"/>
    </source>
</evidence>
<protein>
    <recommendedName>
        <fullName evidence="6">HAT C-terminal dimerisation domain-containing protein</fullName>
    </recommendedName>
</protein>
<keyword evidence="5" id="KW-0539">Nucleus</keyword>
<evidence type="ECO:0000313" key="8">
    <source>
        <dbReference type="Proteomes" id="UP000821866"/>
    </source>
</evidence>
<proteinExistence type="predicted"/>
<dbReference type="GO" id="GO:0005634">
    <property type="term" value="C:nucleus"/>
    <property type="evidence" value="ECO:0007669"/>
    <property type="project" value="UniProtKB-SubCell"/>
</dbReference>
<keyword evidence="8" id="KW-1185">Reference proteome</keyword>
<dbReference type="SUPFAM" id="SSF53098">
    <property type="entry name" value="Ribonuclease H-like"/>
    <property type="match status" value="1"/>
</dbReference>
<organism evidence="7 8">
    <name type="scientific">Rhipicephalus microplus</name>
    <name type="common">Cattle tick</name>
    <name type="synonym">Boophilus microplus</name>
    <dbReference type="NCBI Taxonomy" id="6941"/>
    <lineage>
        <taxon>Eukaryota</taxon>
        <taxon>Metazoa</taxon>
        <taxon>Ecdysozoa</taxon>
        <taxon>Arthropoda</taxon>
        <taxon>Chelicerata</taxon>
        <taxon>Arachnida</taxon>
        <taxon>Acari</taxon>
        <taxon>Parasitiformes</taxon>
        <taxon>Ixodida</taxon>
        <taxon>Ixodoidea</taxon>
        <taxon>Ixodidae</taxon>
        <taxon>Rhipicephalinae</taxon>
        <taxon>Rhipicephalus</taxon>
        <taxon>Boophilus</taxon>
    </lineage>
</organism>
<evidence type="ECO:0000313" key="7">
    <source>
        <dbReference type="EMBL" id="KAH8028901.1"/>
    </source>
</evidence>
<evidence type="ECO:0000256" key="5">
    <source>
        <dbReference type="ARBA" id="ARBA00023242"/>
    </source>
</evidence>
<evidence type="ECO:0000259" key="6">
    <source>
        <dbReference type="Pfam" id="PF05699"/>
    </source>
</evidence>